<evidence type="ECO:0000313" key="1">
    <source>
        <dbReference type="EMBL" id="NHQ86932.1"/>
    </source>
</evidence>
<dbReference type="EMBL" id="JAAOLX010000006">
    <property type="protein sequence ID" value="NHQ86932.1"/>
    <property type="molecule type" value="Genomic_DNA"/>
</dbReference>
<proteinExistence type="predicted"/>
<dbReference type="Pfam" id="PF01987">
    <property type="entry name" value="AIM24"/>
    <property type="match status" value="1"/>
</dbReference>
<dbReference type="Proteomes" id="UP000712570">
    <property type="component" value="Unassembled WGS sequence"/>
</dbReference>
<dbReference type="SUPFAM" id="SSF51219">
    <property type="entry name" value="TRAP-like"/>
    <property type="match status" value="1"/>
</dbReference>
<accession>A0ABX0KWT0</accession>
<dbReference type="PANTHER" id="PTHR38074">
    <property type="entry name" value="ALTERED INHERITANCE OF MITOCHONDRIA PROTEIN 24, MITOCHONDRIAL"/>
    <property type="match status" value="1"/>
</dbReference>
<name>A0ABX0KWT0_9NEIS</name>
<dbReference type="InterPro" id="IPR036983">
    <property type="entry name" value="AIM24_sf"/>
</dbReference>
<gene>
    <name evidence="1" type="ORF">HA050_12490</name>
</gene>
<dbReference type="InterPro" id="IPR016031">
    <property type="entry name" value="Trp_RNA-bd_attenuator-like_dom"/>
</dbReference>
<protein>
    <submittedName>
        <fullName evidence="1">AIM24 family protein</fullName>
    </submittedName>
</protein>
<comment type="caution">
    <text evidence="1">The sequence shown here is derived from an EMBL/GenBank/DDBJ whole genome shotgun (WGS) entry which is preliminary data.</text>
</comment>
<organism evidence="1 2">
    <name type="scientific">Iodobacter violaceini</name>
    <dbReference type="NCBI Taxonomy" id="3044271"/>
    <lineage>
        <taxon>Bacteria</taxon>
        <taxon>Pseudomonadati</taxon>
        <taxon>Pseudomonadota</taxon>
        <taxon>Betaproteobacteria</taxon>
        <taxon>Neisseriales</taxon>
        <taxon>Chitinibacteraceae</taxon>
        <taxon>Iodobacter</taxon>
    </lineage>
</organism>
<sequence>MRRGVVSSFRINSDRLLEVDLQNEKVLAIAGAMVAYTGSVKFEKAILGGEGLFGALKRKVSNEGMSLMQTSGTGKVFFAHNAAEIAVIPLANEKLFIESSSLLAYDMGLKTNTTFAGLRGAASGQGLFTTTVEGSGNIAVISRGNLITLEVGPNYPLFVDPDAFIGYKGNISQEFVFDVNWRTMVGEASGESYQFKFTGQGVVYIQPAER</sequence>
<dbReference type="Gene3D" id="3.60.160.10">
    <property type="entry name" value="Mitochondrial biogenesis AIM24"/>
    <property type="match status" value="1"/>
</dbReference>
<dbReference type="PANTHER" id="PTHR38074:SF1">
    <property type="entry name" value="ALTERED INHERITANCE OF MITOCHONDRIA PROTEIN 24, MITOCHONDRIAL"/>
    <property type="match status" value="1"/>
</dbReference>
<evidence type="ECO:0000313" key="2">
    <source>
        <dbReference type="Proteomes" id="UP000712570"/>
    </source>
</evidence>
<keyword evidence="2" id="KW-1185">Reference proteome</keyword>
<reference evidence="1 2" key="1">
    <citation type="submission" date="2020-03" db="EMBL/GenBank/DDBJ databases">
        <title>Draft genome sequence of environmentally isolated violet-colored cultures.</title>
        <authorList>
            <person name="Wilson H.S."/>
        </authorList>
    </citation>
    <scope>NUCLEOTIDE SEQUENCE [LARGE SCALE GENOMIC DNA]</scope>
    <source>
        <strain evidence="1 2">HSC-16F04</strain>
    </source>
</reference>
<dbReference type="InterPro" id="IPR002838">
    <property type="entry name" value="AIM24"/>
</dbReference>